<dbReference type="Proteomes" id="UP001388366">
    <property type="component" value="Unassembled WGS sequence"/>
</dbReference>
<dbReference type="EMBL" id="JBBMQU010000009">
    <property type="protein sequence ID" value="MEM5550453.1"/>
    <property type="molecule type" value="Genomic_DNA"/>
</dbReference>
<name>A0ABU9U1M0_9GAMM</name>
<keyword evidence="1" id="KW-1133">Transmembrane helix</keyword>
<comment type="caution">
    <text evidence="2">The sequence shown here is derived from an EMBL/GenBank/DDBJ whole genome shotgun (WGS) entry which is preliminary data.</text>
</comment>
<keyword evidence="3" id="KW-1185">Reference proteome</keyword>
<gene>
    <name evidence="2" type="ORF">WNY63_06900</name>
</gene>
<feature type="transmembrane region" description="Helical" evidence="1">
    <location>
        <begin position="134"/>
        <end position="151"/>
    </location>
</feature>
<evidence type="ECO:0000313" key="3">
    <source>
        <dbReference type="Proteomes" id="UP001388366"/>
    </source>
</evidence>
<keyword evidence="1" id="KW-0472">Membrane</keyword>
<keyword evidence="1" id="KW-0812">Transmembrane</keyword>
<feature type="transmembrane region" description="Helical" evidence="1">
    <location>
        <begin position="96"/>
        <end position="114"/>
    </location>
</feature>
<sequence>MEKSLSVPPETEQKYLAITGRISIVLALFLLAQVFLTVISEKNSVIYWLLDVIVFVSIIYCIVLVLKSMKFAKNISSLGYWALKFNDEYVDYVSSFSLRATCHIMVVGGIFLAYSGDSKWFIEFIAPFGLTDMLQVLLGLAAATHGVLILWKLREEGLDE</sequence>
<evidence type="ECO:0008006" key="4">
    <source>
        <dbReference type="Google" id="ProtNLM"/>
    </source>
</evidence>
<organism evidence="2 3">
    <name type="scientific">Pseudoalteromonas neustonica</name>
    <dbReference type="NCBI Taxonomy" id="1840331"/>
    <lineage>
        <taxon>Bacteria</taxon>
        <taxon>Pseudomonadati</taxon>
        <taxon>Pseudomonadota</taxon>
        <taxon>Gammaproteobacteria</taxon>
        <taxon>Alteromonadales</taxon>
        <taxon>Pseudoalteromonadaceae</taxon>
        <taxon>Pseudoalteromonas</taxon>
    </lineage>
</organism>
<evidence type="ECO:0000313" key="2">
    <source>
        <dbReference type="EMBL" id="MEM5550453.1"/>
    </source>
</evidence>
<dbReference type="RefSeq" id="WP_169328448.1">
    <property type="nucleotide sequence ID" value="NZ_JBBMQU010000009.1"/>
</dbReference>
<feature type="transmembrane region" description="Helical" evidence="1">
    <location>
        <begin position="21"/>
        <end position="39"/>
    </location>
</feature>
<proteinExistence type="predicted"/>
<evidence type="ECO:0000256" key="1">
    <source>
        <dbReference type="SAM" id="Phobius"/>
    </source>
</evidence>
<reference evidence="2 3" key="1">
    <citation type="submission" date="2024-03" db="EMBL/GenBank/DDBJ databases">
        <title>Community enrichment and isolation of bacterial strains for fucoidan degradation.</title>
        <authorList>
            <person name="Sichert A."/>
        </authorList>
    </citation>
    <scope>NUCLEOTIDE SEQUENCE [LARGE SCALE GENOMIC DNA]</scope>
    <source>
        <strain evidence="2 3">AS81</strain>
    </source>
</reference>
<accession>A0ABU9U1M0</accession>
<feature type="transmembrane region" description="Helical" evidence="1">
    <location>
        <begin position="45"/>
        <end position="66"/>
    </location>
</feature>
<protein>
    <recommendedName>
        <fullName evidence="4">DUF2975 domain-containing protein</fullName>
    </recommendedName>
</protein>